<dbReference type="AlphaFoldDB" id="A0A917F5K4"/>
<dbReference type="EMBL" id="BMCT01000001">
    <property type="protein sequence ID" value="GGF50304.1"/>
    <property type="molecule type" value="Genomic_DNA"/>
</dbReference>
<organism evidence="1 2">
    <name type="scientific">Azorhizobium oxalatiphilum</name>
    <dbReference type="NCBI Taxonomy" id="980631"/>
    <lineage>
        <taxon>Bacteria</taxon>
        <taxon>Pseudomonadati</taxon>
        <taxon>Pseudomonadota</taxon>
        <taxon>Alphaproteobacteria</taxon>
        <taxon>Hyphomicrobiales</taxon>
        <taxon>Xanthobacteraceae</taxon>
        <taxon>Azorhizobium</taxon>
    </lineage>
</organism>
<gene>
    <name evidence="1" type="ORF">GCM10007301_07080</name>
</gene>
<proteinExistence type="predicted"/>
<protein>
    <submittedName>
        <fullName evidence="1">GAF domain-containing protein</fullName>
    </submittedName>
</protein>
<comment type="caution">
    <text evidence="1">The sequence shown here is derived from an EMBL/GenBank/DDBJ whole genome shotgun (WGS) entry which is preliminary data.</text>
</comment>
<reference evidence="1" key="2">
    <citation type="submission" date="2020-09" db="EMBL/GenBank/DDBJ databases">
        <authorList>
            <person name="Sun Q."/>
            <person name="Sedlacek I."/>
        </authorList>
    </citation>
    <scope>NUCLEOTIDE SEQUENCE</scope>
    <source>
        <strain evidence="1">CCM 7897</strain>
    </source>
</reference>
<keyword evidence="2" id="KW-1185">Reference proteome</keyword>
<name>A0A917F5K4_9HYPH</name>
<evidence type="ECO:0000313" key="2">
    <source>
        <dbReference type="Proteomes" id="UP000606044"/>
    </source>
</evidence>
<reference evidence="1" key="1">
    <citation type="journal article" date="2014" name="Int. J. Syst. Evol. Microbiol.">
        <title>Complete genome sequence of Corynebacterium casei LMG S-19264T (=DSM 44701T), isolated from a smear-ripened cheese.</title>
        <authorList>
            <consortium name="US DOE Joint Genome Institute (JGI-PGF)"/>
            <person name="Walter F."/>
            <person name="Albersmeier A."/>
            <person name="Kalinowski J."/>
            <person name="Ruckert C."/>
        </authorList>
    </citation>
    <scope>NUCLEOTIDE SEQUENCE</scope>
    <source>
        <strain evidence="1">CCM 7897</strain>
    </source>
</reference>
<evidence type="ECO:0000313" key="1">
    <source>
        <dbReference type="EMBL" id="GGF50304.1"/>
    </source>
</evidence>
<dbReference type="Proteomes" id="UP000606044">
    <property type="component" value="Unassembled WGS sequence"/>
</dbReference>
<sequence length="165" mass="17940">MTDDTAFDGFAAALARAPDADAAFALLEQRSAAMAGHILFTCLRFDRKDGVMSRLYSNREDVSPTGGSKPIPHSAWADRLLRDGNAYIGYDKADLKDVFFDHEQLWAIGCESVMNVPVLWQGVVVGSYNILGGPGQYSEETARAFAPYAQLAVPLLLQPKDLEAA</sequence>
<dbReference type="SUPFAM" id="SSF55781">
    <property type="entry name" value="GAF domain-like"/>
    <property type="match status" value="1"/>
</dbReference>
<dbReference type="RefSeq" id="WP_188575440.1">
    <property type="nucleotide sequence ID" value="NZ_BMCT01000001.1"/>
</dbReference>
<accession>A0A917F5K4</accession>